<dbReference type="InterPro" id="IPR006976">
    <property type="entry name" value="VanZ-like"/>
</dbReference>
<protein>
    <recommendedName>
        <fullName evidence="2">VanZ-like domain-containing protein</fullName>
    </recommendedName>
</protein>
<evidence type="ECO:0000313" key="6">
    <source>
        <dbReference type="Proteomes" id="UP000270112"/>
    </source>
</evidence>
<dbReference type="EMBL" id="PPTT01000004">
    <property type="protein sequence ID" value="RDB70687.1"/>
    <property type="molecule type" value="Genomic_DNA"/>
</dbReference>
<evidence type="ECO:0000313" key="5">
    <source>
        <dbReference type="Proteomes" id="UP000253817"/>
    </source>
</evidence>
<dbReference type="AlphaFoldDB" id="A0A3N0IQU6"/>
<dbReference type="RefSeq" id="WP_114545237.1">
    <property type="nucleotide sequence ID" value="NZ_CALJMG010000048.1"/>
</dbReference>
<dbReference type="InterPro" id="IPR053150">
    <property type="entry name" value="Teicoplanin_resist-assoc"/>
</dbReference>
<name>A0A3N0IQU6_9ACTN</name>
<dbReference type="EMBL" id="QICC01000129">
    <property type="protein sequence ID" value="RNM39381.1"/>
    <property type="molecule type" value="Genomic_DNA"/>
</dbReference>
<reference evidence="6" key="2">
    <citation type="submission" date="2018-05" db="EMBL/GenBank/DDBJ databases">
        <title>Genome Sequencing of selected type strains of the family Eggerthellaceae.</title>
        <authorList>
            <person name="Danylec N."/>
            <person name="Stoll D.A."/>
            <person name="Doetsch A."/>
            <person name="Huch M."/>
        </authorList>
    </citation>
    <scope>NUCLEOTIDE SEQUENCE [LARGE SCALE GENOMIC DNA]</scope>
    <source>
        <strain evidence="6">DSM 16107</strain>
    </source>
</reference>
<feature type="transmembrane region" description="Helical" evidence="1">
    <location>
        <begin position="21"/>
        <end position="41"/>
    </location>
</feature>
<dbReference type="PANTHER" id="PTHR36834:SF2">
    <property type="entry name" value="MEMBRANE PROTEIN"/>
    <property type="match status" value="1"/>
</dbReference>
<evidence type="ECO:0000313" key="3">
    <source>
        <dbReference type="EMBL" id="RDB70687.1"/>
    </source>
</evidence>
<dbReference type="Proteomes" id="UP000253817">
    <property type="component" value="Unassembled WGS sequence"/>
</dbReference>
<dbReference type="Pfam" id="PF04892">
    <property type="entry name" value="VanZ"/>
    <property type="match status" value="1"/>
</dbReference>
<reference evidence="3 5" key="1">
    <citation type="journal article" date="2018" name="Elife">
        <title>Discovery and characterization of a prevalent human gut bacterial enzyme sufficient for the inactivation of a family of plant toxins.</title>
        <authorList>
            <person name="Koppel N."/>
            <person name="Bisanz J.E."/>
            <person name="Pandelia M.E."/>
            <person name="Turnbaugh P.J."/>
            <person name="Balskus E.P."/>
        </authorList>
    </citation>
    <scope>NUCLEOTIDE SEQUENCE [LARGE SCALE GENOMIC DNA]</scope>
    <source>
        <strain evidence="3 5">DSM 16107</strain>
    </source>
</reference>
<dbReference type="PANTHER" id="PTHR36834">
    <property type="entry name" value="MEMBRANE PROTEIN-RELATED"/>
    <property type="match status" value="1"/>
</dbReference>
<reference evidence="4" key="3">
    <citation type="journal article" date="2019" name="Microbiol. Resour. Announc.">
        <title>Draft Genome Sequences of Type Strains of Gordonibacter faecihominis, Paraeggerthella hongkongensis, Parvibacter caecicola,Slackia equolifaciens, Slackia faecicanis, and Slackia isoflavoniconvertens.</title>
        <authorList>
            <person name="Danylec N."/>
            <person name="Stoll D.A."/>
            <person name="Dotsch A."/>
            <person name="Huch M."/>
        </authorList>
    </citation>
    <scope>NUCLEOTIDE SEQUENCE</scope>
    <source>
        <strain evidence="4">DSM 16107</strain>
    </source>
</reference>
<keyword evidence="1" id="KW-0812">Transmembrane</keyword>
<feature type="domain" description="VanZ-like" evidence="2">
    <location>
        <begin position="25"/>
        <end position="143"/>
    </location>
</feature>
<organism evidence="4 6">
    <name type="scientific">Eggerthella sinensis</name>
    <dbReference type="NCBI Taxonomy" id="242230"/>
    <lineage>
        <taxon>Bacteria</taxon>
        <taxon>Bacillati</taxon>
        <taxon>Actinomycetota</taxon>
        <taxon>Coriobacteriia</taxon>
        <taxon>Eggerthellales</taxon>
        <taxon>Eggerthellaceae</taxon>
        <taxon>Eggerthella</taxon>
    </lineage>
</organism>
<keyword evidence="1" id="KW-0472">Membrane</keyword>
<keyword evidence="5" id="KW-1185">Reference proteome</keyword>
<feature type="transmembrane region" description="Helical" evidence="1">
    <location>
        <begin position="61"/>
        <end position="87"/>
    </location>
</feature>
<sequence>MEKIEGEARRGSWLDARGLTVAMLVVYLAALVWIILFKMQFGPDVFGTMRSVNLVPFAGALVVNGAANYGEVVENLLAFVPFGLLIAMLEPQRSFAAKLAPIAGTSLALEVLQFVFAAGASDITDLLSNTLGGAIGLGLYALVRLLASSDARALRVCNGVALAGTVAVLALIGLLVGANR</sequence>
<accession>A0A3N0IQU6</accession>
<keyword evidence="1" id="KW-1133">Transmembrane helix</keyword>
<proteinExistence type="predicted"/>
<comment type="caution">
    <text evidence="4">The sequence shown here is derived from an EMBL/GenBank/DDBJ whole genome shotgun (WGS) entry which is preliminary data.</text>
</comment>
<dbReference type="OrthoDB" id="4942035at2"/>
<feature type="transmembrane region" description="Helical" evidence="1">
    <location>
        <begin position="126"/>
        <end position="147"/>
    </location>
</feature>
<evidence type="ECO:0000313" key="4">
    <source>
        <dbReference type="EMBL" id="RNM39381.1"/>
    </source>
</evidence>
<evidence type="ECO:0000256" key="1">
    <source>
        <dbReference type="SAM" id="Phobius"/>
    </source>
</evidence>
<feature type="transmembrane region" description="Helical" evidence="1">
    <location>
        <begin position="159"/>
        <end position="178"/>
    </location>
</feature>
<evidence type="ECO:0000259" key="2">
    <source>
        <dbReference type="Pfam" id="PF04892"/>
    </source>
</evidence>
<dbReference type="Proteomes" id="UP000270112">
    <property type="component" value="Unassembled WGS sequence"/>
</dbReference>
<gene>
    <name evidence="3" type="ORF">C1876_02955</name>
    <name evidence="4" type="ORF">DMP09_16790</name>
</gene>